<sequence>MTAFDVIPDLHADPGRLERSLAAVDAGARIAFLGDFIDALSGQAAVSDRAVLERVRDLVYSGRAVAVMGNHELNAILFHRLGVDGAALRRHTPRNMAGHRSFVADFGIMTPEALGWTEWFLTLPLWRELEGLRLVHACWSAPAIETVAARRPDGRLRVEDLPEIAARSTRFGRAVHMLVTGPELTVPEGRGFSDSHGDHRRRVRLAWWRHAATTWREAALSVPNPGELPDAPLPERPNLAFYPAGAPPVLCGHYKMQGPPRLEEDNVACLDHPDTPCLYRWRGEAVLREAHLVCA</sequence>
<protein>
    <recommendedName>
        <fullName evidence="1">Calcineurin-like phosphoesterase domain-containing protein</fullName>
    </recommendedName>
</protein>
<dbReference type="Pfam" id="PF00149">
    <property type="entry name" value="Metallophos"/>
    <property type="match status" value="1"/>
</dbReference>
<dbReference type="EMBL" id="JACIBX010000003">
    <property type="protein sequence ID" value="MBB3711576.1"/>
    <property type="molecule type" value="Genomic_DNA"/>
</dbReference>
<dbReference type="SUPFAM" id="SSF56300">
    <property type="entry name" value="Metallo-dependent phosphatases"/>
    <property type="match status" value="1"/>
</dbReference>
<comment type="caution">
    <text evidence="2">The sequence shown here is derived from an EMBL/GenBank/DDBJ whole genome shotgun (WGS) entry which is preliminary data.</text>
</comment>
<dbReference type="Proteomes" id="UP000576152">
    <property type="component" value="Unassembled WGS sequence"/>
</dbReference>
<keyword evidence="3" id="KW-1185">Reference proteome</keyword>
<organism evidence="2 3">
    <name type="scientific">Limimaricola variabilis</name>
    <dbReference type="NCBI Taxonomy" id="1492771"/>
    <lineage>
        <taxon>Bacteria</taxon>
        <taxon>Pseudomonadati</taxon>
        <taxon>Pseudomonadota</taxon>
        <taxon>Alphaproteobacteria</taxon>
        <taxon>Rhodobacterales</taxon>
        <taxon>Paracoccaceae</taxon>
        <taxon>Limimaricola</taxon>
    </lineage>
</organism>
<feature type="domain" description="Calcineurin-like phosphoesterase" evidence="1">
    <location>
        <begin position="4"/>
        <end position="127"/>
    </location>
</feature>
<dbReference type="InterPro" id="IPR004843">
    <property type="entry name" value="Calcineurin-like_PHP"/>
</dbReference>
<accession>A0ABR6HM12</accession>
<dbReference type="RefSeq" id="WP_183470744.1">
    <property type="nucleotide sequence ID" value="NZ_JACIBX010000003.1"/>
</dbReference>
<evidence type="ECO:0000313" key="3">
    <source>
        <dbReference type="Proteomes" id="UP000576152"/>
    </source>
</evidence>
<gene>
    <name evidence="2" type="ORF">FHS00_001147</name>
</gene>
<dbReference type="Gene3D" id="3.60.21.10">
    <property type="match status" value="1"/>
</dbReference>
<name>A0ABR6HM12_9RHOB</name>
<evidence type="ECO:0000313" key="2">
    <source>
        <dbReference type="EMBL" id="MBB3711576.1"/>
    </source>
</evidence>
<reference evidence="2 3" key="1">
    <citation type="submission" date="2020-08" db="EMBL/GenBank/DDBJ databases">
        <title>Genomic Encyclopedia of Type Strains, Phase III (KMG-III): the genomes of soil and plant-associated and newly described type strains.</title>
        <authorList>
            <person name="Whitman W."/>
        </authorList>
    </citation>
    <scope>NUCLEOTIDE SEQUENCE [LARGE SCALE GENOMIC DNA]</scope>
    <source>
        <strain evidence="2 3">CECT 8572</strain>
    </source>
</reference>
<evidence type="ECO:0000259" key="1">
    <source>
        <dbReference type="Pfam" id="PF00149"/>
    </source>
</evidence>
<proteinExistence type="predicted"/>
<dbReference type="InterPro" id="IPR029052">
    <property type="entry name" value="Metallo-depent_PP-like"/>
</dbReference>